<keyword evidence="18" id="KW-0378">Hydrolase</keyword>
<accession>A0A9Q8Z8Y8</accession>
<keyword evidence="19" id="KW-1185">Reference proteome</keyword>
<evidence type="ECO:0000256" key="5">
    <source>
        <dbReference type="ARBA" id="ARBA00022729"/>
    </source>
</evidence>
<comment type="cofactor">
    <cofactor evidence="1">
        <name>Cu(2+)</name>
        <dbReference type="ChEBI" id="CHEBI:29036"/>
    </cofactor>
</comment>
<dbReference type="InterPro" id="IPR005103">
    <property type="entry name" value="AA9_LPMO"/>
</dbReference>
<evidence type="ECO:0000256" key="12">
    <source>
        <dbReference type="ARBA" id="ARBA00023326"/>
    </source>
</evidence>
<dbReference type="GO" id="GO:0016787">
    <property type="term" value="F:hydrolase activity"/>
    <property type="evidence" value="ECO:0007669"/>
    <property type="project" value="UniProtKB-KW"/>
</dbReference>
<dbReference type="GO" id="GO:0046872">
    <property type="term" value="F:metal ion binding"/>
    <property type="evidence" value="ECO:0007669"/>
    <property type="project" value="UniProtKB-KW"/>
</dbReference>
<keyword evidence="11" id="KW-0119">Carbohydrate metabolism</keyword>
<evidence type="ECO:0000256" key="11">
    <source>
        <dbReference type="ARBA" id="ARBA00023277"/>
    </source>
</evidence>
<keyword evidence="3" id="KW-0964">Secreted</keyword>
<dbReference type="OrthoDB" id="4849160at2759"/>
<comment type="subcellular location">
    <subcellularLocation>
        <location evidence="2">Secreted</location>
    </subcellularLocation>
</comment>
<evidence type="ECO:0000313" key="18">
    <source>
        <dbReference type="EMBL" id="USP78656.1"/>
    </source>
</evidence>
<dbReference type="GO" id="GO:0030245">
    <property type="term" value="P:cellulose catabolic process"/>
    <property type="evidence" value="ECO:0007669"/>
    <property type="project" value="UniProtKB-KW"/>
</dbReference>
<comment type="catalytic activity">
    <reaction evidence="14">
        <text>[(1-&gt;4)-beta-D-glucosyl]n+m + reduced acceptor + O2 = 4-dehydro-beta-D-glucosyl-[(1-&gt;4)-beta-D-glucosyl]n-1 + [(1-&gt;4)-beta-D-glucosyl]m + acceptor + H2O.</text>
        <dbReference type="EC" id="1.14.99.56"/>
    </reaction>
</comment>
<name>A0A9Q8Z8Y8_CURCL</name>
<dbReference type="PANTHER" id="PTHR33353">
    <property type="entry name" value="PUTATIVE (AFU_ORTHOLOGUE AFUA_1G12560)-RELATED"/>
    <property type="match status" value="1"/>
</dbReference>
<protein>
    <recommendedName>
        <fullName evidence="15">lytic cellulose monooxygenase (C4-dehydrogenating)</fullName>
        <ecNumber evidence="15">1.14.99.56</ecNumber>
    </recommendedName>
</protein>
<dbReference type="PANTHER" id="PTHR33353:SF10">
    <property type="entry name" value="ENDO-BETA-1,4-GLUCANASE D"/>
    <property type="match status" value="1"/>
</dbReference>
<evidence type="ECO:0000256" key="14">
    <source>
        <dbReference type="ARBA" id="ARBA00045077"/>
    </source>
</evidence>
<dbReference type="Proteomes" id="UP001056012">
    <property type="component" value="Chromosome 4"/>
</dbReference>
<keyword evidence="8" id="KW-0186">Copper</keyword>
<evidence type="ECO:0000256" key="10">
    <source>
        <dbReference type="ARBA" id="ARBA00023157"/>
    </source>
</evidence>
<sequence>MFRAFRNGTLFFFLAHVSAHGRIAQITTSTGQVYEGWNAESSDTLTPPHPLAAWSASNLGNIFVSPSQFSTPNITCHFNAVPGALDINVTAGDTLTLKWNEWPVSHVGPVMTHIAKCNETCATVNKNDLSWVKIDELGWLNSTGWEKMELGGTWATDVLIANNFSWVVQIPDVLAAGSYVLRHEIIALHVAEQLDGAQVYPQCVNLRVEQGKSDQTKQLSDGVPGTKLYGERDEGILVNIHGKISGYKTPGPKLWKEATPVQQPYQ</sequence>
<evidence type="ECO:0000256" key="8">
    <source>
        <dbReference type="ARBA" id="ARBA00023008"/>
    </source>
</evidence>
<evidence type="ECO:0000256" key="6">
    <source>
        <dbReference type="ARBA" id="ARBA00023001"/>
    </source>
</evidence>
<organism evidence="18 19">
    <name type="scientific">Curvularia clavata</name>
    <dbReference type="NCBI Taxonomy" id="95742"/>
    <lineage>
        <taxon>Eukaryota</taxon>
        <taxon>Fungi</taxon>
        <taxon>Dikarya</taxon>
        <taxon>Ascomycota</taxon>
        <taxon>Pezizomycotina</taxon>
        <taxon>Dothideomycetes</taxon>
        <taxon>Pleosporomycetidae</taxon>
        <taxon>Pleosporales</taxon>
        <taxon>Pleosporineae</taxon>
        <taxon>Pleosporaceae</taxon>
        <taxon>Curvularia</taxon>
    </lineage>
</organism>
<feature type="chain" id="PRO_5040407308" description="lytic cellulose monooxygenase (C4-dehydrogenating)" evidence="16">
    <location>
        <begin position="20"/>
        <end position="266"/>
    </location>
</feature>
<dbReference type="VEuPathDB" id="FungiDB:yc1106_05930"/>
<evidence type="ECO:0000256" key="2">
    <source>
        <dbReference type="ARBA" id="ARBA00004613"/>
    </source>
</evidence>
<dbReference type="Pfam" id="PF03443">
    <property type="entry name" value="AA9"/>
    <property type="match status" value="1"/>
</dbReference>
<keyword evidence="6" id="KW-0136">Cellulose degradation</keyword>
<dbReference type="InterPro" id="IPR049892">
    <property type="entry name" value="AA9"/>
</dbReference>
<evidence type="ECO:0000313" key="19">
    <source>
        <dbReference type="Proteomes" id="UP001056012"/>
    </source>
</evidence>
<gene>
    <name evidence="18" type="ORF">yc1106_05930</name>
</gene>
<evidence type="ECO:0000259" key="17">
    <source>
        <dbReference type="Pfam" id="PF03443"/>
    </source>
</evidence>
<keyword evidence="5 16" id="KW-0732">Signal</keyword>
<dbReference type="GO" id="GO:0004497">
    <property type="term" value="F:monooxygenase activity"/>
    <property type="evidence" value="ECO:0007669"/>
    <property type="project" value="UniProtKB-KW"/>
</dbReference>
<dbReference type="EC" id="1.14.99.56" evidence="15"/>
<evidence type="ECO:0000256" key="15">
    <source>
        <dbReference type="ARBA" id="ARBA00047174"/>
    </source>
</evidence>
<keyword evidence="10" id="KW-1015">Disulfide bond</keyword>
<evidence type="ECO:0000256" key="4">
    <source>
        <dbReference type="ARBA" id="ARBA00022723"/>
    </source>
</evidence>
<keyword evidence="12" id="KW-0624">Polysaccharide degradation</keyword>
<reference evidence="18" key="1">
    <citation type="submission" date="2021-12" db="EMBL/GenBank/DDBJ databases">
        <title>Curvularia clavata genome.</title>
        <authorList>
            <person name="Cao Y."/>
        </authorList>
    </citation>
    <scope>NUCLEOTIDE SEQUENCE</scope>
    <source>
        <strain evidence="18">Yc1106</strain>
    </source>
</reference>
<evidence type="ECO:0000256" key="7">
    <source>
        <dbReference type="ARBA" id="ARBA00023002"/>
    </source>
</evidence>
<evidence type="ECO:0000256" key="1">
    <source>
        <dbReference type="ARBA" id="ARBA00001973"/>
    </source>
</evidence>
<feature type="signal peptide" evidence="16">
    <location>
        <begin position="1"/>
        <end position="19"/>
    </location>
</feature>
<dbReference type="GO" id="GO:0005576">
    <property type="term" value="C:extracellular region"/>
    <property type="evidence" value="ECO:0007669"/>
    <property type="project" value="UniProtKB-SubCell"/>
</dbReference>
<evidence type="ECO:0000256" key="9">
    <source>
        <dbReference type="ARBA" id="ARBA00023033"/>
    </source>
</evidence>
<evidence type="ECO:0000256" key="16">
    <source>
        <dbReference type="SAM" id="SignalP"/>
    </source>
</evidence>
<evidence type="ECO:0000256" key="3">
    <source>
        <dbReference type="ARBA" id="ARBA00022525"/>
    </source>
</evidence>
<feature type="domain" description="Auxiliary Activity family 9 catalytic" evidence="17">
    <location>
        <begin position="20"/>
        <end position="242"/>
    </location>
</feature>
<dbReference type="CDD" id="cd21175">
    <property type="entry name" value="LPMO_AA9"/>
    <property type="match status" value="1"/>
</dbReference>
<keyword evidence="4" id="KW-0479">Metal-binding</keyword>
<keyword evidence="7" id="KW-0560">Oxidoreductase</keyword>
<comment type="similarity">
    <text evidence="13">Belongs to the polysaccharide monooxygenase AA9 family.</text>
</comment>
<dbReference type="EMBL" id="CP089277">
    <property type="protein sequence ID" value="USP78656.1"/>
    <property type="molecule type" value="Genomic_DNA"/>
</dbReference>
<keyword evidence="9" id="KW-0503">Monooxygenase</keyword>
<evidence type="ECO:0000256" key="13">
    <source>
        <dbReference type="ARBA" id="ARBA00044502"/>
    </source>
</evidence>
<proteinExistence type="inferred from homology"/>
<dbReference type="Gene3D" id="2.70.50.70">
    <property type="match status" value="1"/>
</dbReference>
<dbReference type="AlphaFoldDB" id="A0A9Q8Z8Y8"/>